<organism evidence="2 3">
    <name type="scientific">Naematelia encephala</name>
    <dbReference type="NCBI Taxonomy" id="71784"/>
    <lineage>
        <taxon>Eukaryota</taxon>
        <taxon>Fungi</taxon>
        <taxon>Dikarya</taxon>
        <taxon>Basidiomycota</taxon>
        <taxon>Agaricomycotina</taxon>
        <taxon>Tremellomycetes</taxon>
        <taxon>Tremellales</taxon>
        <taxon>Naemateliaceae</taxon>
        <taxon>Naematelia</taxon>
    </lineage>
</organism>
<feature type="domain" description="IMS import disulfide relay-system CHCH-CHCH-like Cx9C" evidence="1">
    <location>
        <begin position="8"/>
        <end position="50"/>
    </location>
</feature>
<evidence type="ECO:0000313" key="2">
    <source>
        <dbReference type="EMBL" id="ORY24575.1"/>
    </source>
</evidence>
<dbReference type="InterPro" id="IPR052848">
    <property type="entry name" value="CHCH_domain-containing_protein"/>
</dbReference>
<reference evidence="2 3" key="1">
    <citation type="submission" date="2016-07" db="EMBL/GenBank/DDBJ databases">
        <title>Pervasive Adenine N6-methylation of Active Genes in Fungi.</title>
        <authorList>
            <consortium name="DOE Joint Genome Institute"/>
            <person name="Mondo S.J."/>
            <person name="Dannebaum R.O."/>
            <person name="Kuo R.C."/>
            <person name="Labutti K."/>
            <person name="Haridas S."/>
            <person name="Kuo A."/>
            <person name="Salamov A."/>
            <person name="Ahrendt S.R."/>
            <person name="Lipzen A."/>
            <person name="Sullivan W."/>
            <person name="Andreopoulos W.B."/>
            <person name="Clum A."/>
            <person name="Lindquist E."/>
            <person name="Daum C."/>
            <person name="Ramamoorthy G.K."/>
            <person name="Gryganskyi A."/>
            <person name="Culley D."/>
            <person name="Magnuson J.K."/>
            <person name="James T.Y."/>
            <person name="O'Malley M.A."/>
            <person name="Stajich J.E."/>
            <person name="Spatafora J.W."/>
            <person name="Visel A."/>
            <person name="Grigoriev I.V."/>
        </authorList>
    </citation>
    <scope>NUCLEOTIDE SEQUENCE [LARGE SCALE GENOMIC DNA]</scope>
    <source>
        <strain evidence="2 3">68-887.2</strain>
    </source>
</reference>
<dbReference type="PANTHER" id="PTHR47106">
    <property type="entry name" value="COILED-COIL-HELIX-COILED-COIL-HELIX DOMAIN-CONTAINING PROTEIN 5"/>
    <property type="match status" value="1"/>
</dbReference>
<dbReference type="GO" id="GO:0005758">
    <property type="term" value="C:mitochondrial intermembrane space"/>
    <property type="evidence" value="ECO:0007669"/>
    <property type="project" value="TreeGrafter"/>
</dbReference>
<proteinExistence type="predicted"/>
<dbReference type="GO" id="GO:0045333">
    <property type="term" value="P:cellular respiration"/>
    <property type="evidence" value="ECO:0007669"/>
    <property type="project" value="TreeGrafter"/>
</dbReference>
<dbReference type="AlphaFoldDB" id="A0A1Y2ARI8"/>
<dbReference type="OrthoDB" id="2581252at2759"/>
<dbReference type="InParanoid" id="A0A1Y2ARI8"/>
<dbReference type="InterPro" id="IPR031731">
    <property type="entry name" value="CX9C"/>
</dbReference>
<accession>A0A1Y2ARI8</accession>
<keyword evidence="3" id="KW-1185">Reference proteome</keyword>
<dbReference type="Gene3D" id="1.10.287.2900">
    <property type="match status" value="2"/>
</dbReference>
<evidence type="ECO:0000259" key="1">
    <source>
        <dbReference type="Pfam" id="PF16860"/>
    </source>
</evidence>
<dbReference type="Proteomes" id="UP000193986">
    <property type="component" value="Unassembled WGS sequence"/>
</dbReference>
<evidence type="ECO:0000313" key="3">
    <source>
        <dbReference type="Proteomes" id="UP000193986"/>
    </source>
</evidence>
<dbReference type="PANTHER" id="PTHR47106:SF1">
    <property type="entry name" value="COILED-COIL-HELIX-COILED-COIL-HELIX DOMAIN-CONTAINING PROTEIN 5"/>
    <property type="match status" value="1"/>
</dbReference>
<comment type="caution">
    <text evidence="2">The sequence shown here is derived from an EMBL/GenBank/DDBJ whole genome shotgun (WGS) entry which is preliminary data.</text>
</comment>
<dbReference type="EMBL" id="MCFC01000066">
    <property type="protein sequence ID" value="ORY24575.1"/>
    <property type="molecule type" value="Genomic_DNA"/>
</dbReference>
<name>A0A1Y2ARI8_9TREE</name>
<gene>
    <name evidence="2" type="ORF">BCR39DRAFT_561473</name>
</gene>
<dbReference type="Pfam" id="PF16860">
    <property type="entry name" value="CX9C"/>
    <property type="match status" value="1"/>
</dbReference>
<sequence length="117" mass="12754">MDLSYDLVASKCADQMAKYQQCVLANQAGDWGTICRPEGKALAACADASVPHLAELKTTCAPQIASYRSCLDKHASASEQVIEERCSGLMRDLWQCSERTMAEIEGRNVVGEEGRLV</sequence>
<protein>
    <recommendedName>
        <fullName evidence="1">IMS import disulfide relay-system CHCH-CHCH-like Cx9C domain-containing protein</fullName>
    </recommendedName>
</protein>